<keyword evidence="3 6" id="KW-1133">Transmembrane helix</keyword>
<dbReference type="GO" id="GO:0007283">
    <property type="term" value="P:spermatogenesis"/>
    <property type="evidence" value="ECO:0007669"/>
    <property type="project" value="TreeGrafter"/>
</dbReference>
<dbReference type="Gene3D" id="1.10.287.70">
    <property type="match status" value="1"/>
</dbReference>
<name>E4X592_OIKDI</name>
<dbReference type="GO" id="GO:0036128">
    <property type="term" value="C:CatSper complex"/>
    <property type="evidence" value="ECO:0007669"/>
    <property type="project" value="InterPro"/>
</dbReference>
<feature type="transmembrane region" description="Helical" evidence="6">
    <location>
        <begin position="132"/>
        <end position="154"/>
    </location>
</feature>
<keyword evidence="4 6" id="KW-0472">Membrane</keyword>
<feature type="transmembrane region" description="Helical" evidence="6">
    <location>
        <begin position="249"/>
        <end position="270"/>
    </location>
</feature>
<dbReference type="GO" id="GO:0060296">
    <property type="term" value="P:regulation of cilium beat frequency involved in ciliary motility"/>
    <property type="evidence" value="ECO:0007669"/>
    <property type="project" value="TreeGrafter"/>
</dbReference>
<evidence type="ECO:0000256" key="5">
    <source>
        <dbReference type="SAM" id="MobiDB-lite"/>
    </source>
</evidence>
<dbReference type="Pfam" id="PF00520">
    <property type="entry name" value="Ion_trans"/>
    <property type="match status" value="1"/>
</dbReference>
<reference evidence="8" key="1">
    <citation type="journal article" date="2010" name="Science">
        <title>Plasticity of animal genome architecture unmasked by rapid evolution of a pelagic tunicate.</title>
        <authorList>
            <person name="Denoeud F."/>
            <person name="Henriet S."/>
            <person name="Mungpakdee S."/>
            <person name="Aury J.M."/>
            <person name="Da Silva C."/>
            <person name="Brinkmann H."/>
            <person name="Mikhaleva J."/>
            <person name="Olsen L.C."/>
            <person name="Jubin C."/>
            <person name="Canestro C."/>
            <person name="Bouquet J.M."/>
            <person name="Danks G."/>
            <person name="Poulain J."/>
            <person name="Campsteijn C."/>
            <person name="Adamski M."/>
            <person name="Cross I."/>
            <person name="Yadetie F."/>
            <person name="Muffato M."/>
            <person name="Louis A."/>
            <person name="Butcher S."/>
            <person name="Tsagkogeorga G."/>
            <person name="Konrad A."/>
            <person name="Singh S."/>
            <person name="Jensen M.F."/>
            <person name="Cong E.H."/>
            <person name="Eikeseth-Otteraa H."/>
            <person name="Noel B."/>
            <person name="Anthouard V."/>
            <person name="Porcel B.M."/>
            <person name="Kachouri-Lafond R."/>
            <person name="Nishino A."/>
            <person name="Ugolini M."/>
            <person name="Chourrout P."/>
            <person name="Nishida H."/>
            <person name="Aasland R."/>
            <person name="Huzurbazar S."/>
            <person name="Westhof E."/>
            <person name="Delsuc F."/>
            <person name="Lehrach H."/>
            <person name="Reinhardt R."/>
            <person name="Weissenbach J."/>
            <person name="Roy S.W."/>
            <person name="Artiguenave F."/>
            <person name="Postlethwait J.H."/>
            <person name="Manak J.R."/>
            <person name="Thompson E.M."/>
            <person name="Jaillon O."/>
            <person name="Du Pasquier L."/>
            <person name="Boudinot P."/>
            <person name="Liberles D.A."/>
            <person name="Volff J.N."/>
            <person name="Philippe H."/>
            <person name="Lenhard B."/>
            <person name="Roest Crollius H."/>
            <person name="Wincker P."/>
            <person name="Chourrout D."/>
        </authorList>
    </citation>
    <scope>NUCLEOTIDE SEQUENCE [LARGE SCALE GENOMIC DNA]</scope>
</reference>
<dbReference type="Proteomes" id="UP000001307">
    <property type="component" value="Unassembled WGS sequence"/>
</dbReference>
<dbReference type="InParanoid" id="E4X592"/>
<sequence length="455" mass="52594">MVKNVFGGLSYEQGAAQNDKRRSTSASIRNSNRMSAFGSASRRQTVDQETHAHLRKMTIGLIEVKKEQVANKKIEKIVIGGSSTQRILYEFLPALNIIIQLCVLCNISLLIMPHVEGARGMVARNANLISCLEGIFVSAYFVEFLIKVFIYRWAYFVESWWDRIDFILVLISIFDICWPVYQRFYGQQQETSADIGEAADIARTAKLLRLLRSVRILRVIRALKWVKKLEQYITTIIQATRHLKPFMKLIAGLFVIFGIIGCSLFGRILPMQFGNMWLTLFTLLQLLTLDDWFEILQEGSVNRFNPSSNGESINKLLLIYLIAYIFVMSLVFLNLFIAVLVDEFQVSFEQAKYKESASASEQKNFLMAIDNMNLSEDESDDEFSSHDIHHKNHTDEFQEFVEEKSEAQKDIHEWYFKVLPALEKHLFMFEDHFATYERVVDEAIQQSDDLYGMNS</sequence>
<feature type="transmembrane region" description="Helical" evidence="6">
    <location>
        <begin position="91"/>
        <end position="111"/>
    </location>
</feature>
<evidence type="ECO:0000313" key="8">
    <source>
        <dbReference type="EMBL" id="CBY18461.1"/>
    </source>
</evidence>
<dbReference type="InterPro" id="IPR028746">
    <property type="entry name" value="CatSper1"/>
</dbReference>
<evidence type="ECO:0000259" key="7">
    <source>
        <dbReference type="Pfam" id="PF00520"/>
    </source>
</evidence>
<dbReference type="Gene3D" id="1.20.120.350">
    <property type="entry name" value="Voltage-gated potassium channels. Chain C"/>
    <property type="match status" value="1"/>
</dbReference>
<dbReference type="AlphaFoldDB" id="E4X592"/>
<dbReference type="InterPro" id="IPR005821">
    <property type="entry name" value="Ion_trans_dom"/>
</dbReference>
<evidence type="ECO:0000256" key="6">
    <source>
        <dbReference type="SAM" id="Phobius"/>
    </source>
</evidence>
<evidence type="ECO:0000256" key="3">
    <source>
        <dbReference type="ARBA" id="ARBA00022989"/>
    </source>
</evidence>
<organism evidence="8">
    <name type="scientific">Oikopleura dioica</name>
    <name type="common">Tunicate</name>
    <dbReference type="NCBI Taxonomy" id="34765"/>
    <lineage>
        <taxon>Eukaryota</taxon>
        <taxon>Metazoa</taxon>
        <taxon>Chordata</taxon>
        <taxon>Tunicata</taxon>
        <taxon>Appendicularia</taxon>
        <taxon>Copelata</taxon>
        <taxon>Oikopleuridae</taxon>
        <taxon>Oikopleura</taxon>
    </lineage>
</organism>
<protein>
    <recommendedName>
        <fullName evidence="7">Ion transport domain-containing protein</fullName>
    </recommendedName>
</protein>
<keyword evidence="9" id="KW-1185">Reference proteome</keyword>
<dbReference type="GO" id="GO:0005227">
    <property type="term" value="F:calcium-activated cation channel activity"/>
    <property type="evidence" value="ECO:0007669"/>
    <property type="project" value="InterPro"/>
</dbReference>
<evidence type="ECO:0000256" key="2">
    <source>
        <dbReference type="ARBA" id="ARBA00022692"/>
    </source>
</evidence>
<accession>E4X592</accession>
<dbReference type="InterPro" id="IPR027359">
    <property type="entry name" value="Volt_channel_dom_sf"/>
</dbReference>
<dbReference type="EMBL" id="FN653025">
    <property type="protein sequence ID" value="CBY18461.1"/>
    <property type="molecule type" value="Genomic_DNA"/>
</dbReference>
<dbReference type="GO" id="GO:0030317">
    <property type="term" value="P:flagellated sperm motility"/>
    <property type="evidence" value="ECO:0007669"/>
    <property type="project" value="InterPro"/>
</dbReference>
<feature type="region of interest" description="Disordered" evidence="5">
    <location>
        <begin position="16"/>
        <end position="46"/>
    </location>
</feature>
<dbReference type="PANTHER" id="PTHR47193:SF1">
    <property type="entry name" value="CATION CHANNEL SPERM-ASSOCIATED PROTEIN 1"/>
    <property type="match status" value="1"/>
</dbReference>
<dbReference type="GO" id="GO:0005245">
    <property type="term" value="F:voltage-gated calcium channel activity"/>
    <property type="evidence" value="ECO:0007669"/>
    <property type="project" value="TreeGrafter"/>
</dbReference>
<feature type="transmembrane region" description="Helical" evidence="6">
    <location>
        <begin position="317"/>
        <end position="341"/>
    </location>
</feature>
<feature type="transmembrane region" description="Helical" evidence="6">
    <location>
        <begin position="160"/>
        <end position="181"/>
    </location>
</feature>
<comment type="subcellular location">
    <subcellularLocation>
        <location evidence="1">Membrane</location>
        <topology evidence="1">Multi-pass membrane protein</topology>
    </subcellularLocation>
</comment>
<keyword evidence="2 6" id="KW-0812">Transmembrane</keyword>
<gene>
    <name evidence="8" type="ORF">GSOID_T00002324001</name>
</gene>
<feature type="compositionally biased region" description="Polar residues" evidence="5">
    <location>
        <begin position="24"/>
        <end position="34"/>
    </location>
</feature>
<proteinExistence type="predicted"/>
<feature type="domain" description="Ion transport" evidence="7">
    <location>
        <begin position="94"/>
        <end position="350"/>
    </location>
</feature>
<evidence type="ECO:0000313" key="9">
    <source>
        <dbReference type="Proteomes" id="UP000001307"/>
    </source>
</evidence>
<evidence type="ECO:0000256" key="1">
    <source>
        <dbReference type="ARBA" id="ARBA00004141"/>
    </source>
</evidence>
<evidence type="ECO:0000256" key="4">
    <source>
        <dbReference type="ARBA" id="ARBA00023136"/>
    </source>
</evidence>
<dbReference type="OrthoDB" id="431720at2759"/>
<dbReference type="PANTHER" id="PTHR47193">
    <property type="entry name" value="CATION CHANNEL SPERM-ASSOCIATED PROTEIN 1"/>
    <property type="match status" value="1"/>
</dbReference>
<dbReference type="SUPFAM" id="SSF81324">
    <property type="entry name" value="Voltage-gated potassium channels"/>
    <property type="match status" value="1"/>
</dbReference>